<feature type="compositionally biased region" description="Basic and acidic residues" evidence="13">
    <location>
        <begin position="20"/>
        <end position="31"/>
    </location>
</feature>
<keyword evidence="16" id="KW-1185">Reference proteome</keyword>
<feature type="compositionally biased region" description="Acidic residues" evidence="13">
    <location>
        <begin position="32"/>
        <end position="52"/>
    </location>
</feature>
<keyword evidence="12" id="KW-0539">Nucleus</keyword>
<dbReference type="GO" id="GO:0006417">
    <property type="term" value="P:regulation of translation"/>
    <property type="evidence" value="ECO:0007669"/>
    <property type="project" value="UniProtKB-KW"/>
</dbReference>
<keyword evidence="8" id="KW-0810">Translation regulation</keyword>
<feature type="domain" description="Btz" evidence="14">
    <location>
        <begin position="89"/>
        <end position="208"/>
    </location>
</feature>
<evidence type="ECO:0000256" key="11">
    <source>
        <dbReference type="ARBA" id="ARBA00023187"/>
    </source>
</evidence>
<sequence length="653" mass="71015">MSLTMRRREASDDEEEGVGEEARDKPVRRVDDEFDGESEGAAAEYEDDLEEEDYYDLDQEYVVEEIEEAEDGERGSEIGGGGVVAVPVDGAEHVKSGVGGDKGEEIVVKNRAETSEEVRVDGSGHQEEKKEIEPYAVPTTGAFYMHDDRFGDNAGGRNRRILGGRKLWESKDNRKWGHDMFEELTTPEKRYEEQRRGSRGRFRGHGRNRGTVVGYARGYRSHDYSDSGSQNNNDHKKAPKSIRGRGPRRYQPSLKNKEGPPTQNKQSKNSVEEPSYVTTAKTSGSASNGEIGVILPRKQGSASNLNIASPPFYPSGSSTKHNAVEHKRDVQTSTNNRNGHQSAVDESYNVTQFSAMLRVKSIVDSVAVEKLAIDDSLSARARKPSNNMHMPVSGSLSTNAQPQMRGHGRGKTSSTKLAYQLTDSKNQANRVPPTNQLQTVPRYPGQNPAKSSVQTPDTQFARVSSSSHASFPPKVDVVESSKLDYPSEYSKSTTSSAVTGTGKSNVQGRGSFLCDGAHVMGPSGNLGAVHGDQNFSGFLPVMQFGGKHPRGMGVPAVGMAFPGYVGQPQHGVGNSEMTWLPVIAGAAGALGAQYCRPFLSVDGSYYTQPSGTMSTITAAASKEDKVVSAELANDESGQRQKNPRRYTEMKFDQ</sequence>
<proteinExistence type="inferred from homology"/>
<dbReference type="PANTHER" id="PTHR46837:SF5">
    <property type="entry name" value="PROTEIN MLN51 HOMOLOG"/>
    <property type="match status" value="1"/>
</dbReference>
<evidence type="ECO:0000313" key="16">
    <source>
        <dbReference type="Proteomes" id="UP000250235"/>
    </source>
</evidence>
<organism evidence="15 16">
    <name type="scientific">Dorcoceras hygrometricum</name>
    <dbReference type="NCBI Taxonomy" id="472368"/>
    <lineage>
        <taxon>Eukaryota</taxon>
        <taxon>Viridiplantae</taxon>
        <taxon>Streptophyta</taxon>
        <taxon>Embryophyta</taxon>
        <taxon>Tracheophyta</taxon>
        <taxon>Spermatophyta</taxon>
        <taxon>Magnoliopsida</taxon>
        <taxon>eudicotyledons</taxon>
        <taxon>Gunneridae</taxon>
        <taxon>Pentapetalae</taxon>
        <taxon>asterids</taxon>
        <taxon>lamiids</taxon>
        <taxon>Lamiales</taxon>
        <taxon>Gesneriaceae</taxon>
        <taxon>Didymocarpoideae</taxon>
        <taxon>Trichosporeae</taxon>
        <taxon>Loxocarpinae</taxon>
        <taxon>Dorcoceras</taxon>
    </lineage>
</organism>
<keyword evidence="5" id="KW-0963">Cytoplasm</keyword>
<feature type="region of interest" description="Disordered" evidence="13">
    <location>
        <begin position="627"/>
        <end position="653"/>
    </location>
</feature>
<evidence type="ECO:0000256" key="10">
    <source>
        <dbReference type="ARBA" id="ARBA00023161"/>
    </source>
</evidence>
<dbReference type="PANTHER" id="PTHR46837">
    <property type="entry name" value="PROTEIN MLN51 HOMOLOG"/>
    <property type="match status" value="1"/>
</dbReference>
<dbReference type="InterPro" id="IPR044796">
    <property type="entry name" value="MLN51_plant"/>
</dbReference>
<dbReference type="GO" id="GO:0003729">
    <property type="term" value="F:mRNA binding"/>
    <property type="evidence" value="ECO:0007669"/>
    <property type="project" value="InterPro"/>
</dbReference>
<dbReference type="GO" id="GO:0035145">
    <property type="term" value="C:exon-exon junction complex"/>
    <property type="evidence" value="ECO:0007669"/>
    <property type="project" value="InterPro"/>
</dbReference>
<protein>
    <recommendedName>
        <fullName evidence="14">Btz domain-containing protein</fullName>
    </recommendedName>
</protein>
<dbReference type="InterPro" id="IPR018545">
    <property type="entry name" value="Btz_dom"/>
</dbReference>
<dbReference type="EMBL" id="KQ989075">
    <property type="protein sequence ID" value="KZV54900.1"/>
    <property type="molecule type" value="Genomic_DNA"/>
</dbReference>
<evidence type="ECO:0000256" key="6">
    <source>
        <dbReference type="ARBA" id="ARBA00022664"/>
    </source>
</evidence>
<dbReference type="GO" id="GO:0005737">
    <property type="term" value="C:cytoplasm"/>
    <property type="evidence" value="ECO:0007669"/>
    <property type="project" value="UniProtKB-SubCell"/>
</dbReference>
<evidence type="ECO:0000256" key="5">
    <source>
        <dbReference type="ARBA" id="ARBA00022490"/>
    </source>
</evidence>
<feature type="region of interest" description="Disordered" evidence="13">
    <location>
        <begin position="113"/>
        <end position="136"/>
    </location>
</feature>
<dbReference type="SMART" id="SM01044">
    <property type="entry name" value="Btz"/>
    <property type="match status" value="1"/>
</dbReference>
<gene>
    <name evidence="15" type="ORF">F511_31323</name>
</gene>
<comment type="subcellular location">
    <subcellularLocation>
        <location evidence="2">Cytoplasm</location>
    </subcellularLocation>
    <subcellularLocation>
        <location evidence="1">Nucleus</location>
    </subcellularLocation>
</comment>
<dbReference type="OrthoDB" id="660348at2759"/>
<feature type="compositionally biased region" description="Basic and acidic residues" evidence="13">
    <location>
        <begin position="113"/>
        <end position="133"/>
    </location>
</feature>
<feature type="region of interest" description="Disordered" evidence="13">
    <location>
        <begin position="1"/>
        <end position="52"/>
    </location>
</feature>
<keyword evidence="4" id="KW-0813">Transport</keyword>
<evidence type="ECO:0000256" key="9">
    <source>
        <dbReference type="ARBA" id="ARBA00022884"/>
    </source>
</evidence>
<evidence type="ECO:0000259" key="14">
    <source>
        <dbReference type="SMART" id="SM01044"/>
    </source>
</evidence>
<feature type="compositionally biased region" description="Polar residues" evidence="13">
    <location>
        <begin position="384"/>
        <end position="402"/>
    </location>
</feature>
<name>A0A2Z7D720_9LAMI</name>
<feature type="region of interest" description="Disordered" evidence="13">
    <location>
        <begin position="148"/>
        <end position="290"/>
    </location>
</feature>
<feature type="compositionally biased region" description="Basic and acidic residues" evidence="13">
    <location>
        <begin position="1"/>
        <end position="10"/>
    </location>
</feature>
<feature type="compositionally biased region" description="Basic residues" evidence="13">
    <location>
        <begin position="197"/>
        <end position="208"/>
    </location>
</feature>
<feature type="compositionally biased region" description="Polar residues" evidence="13">
    <location>
        <begin position="448"/>
        <end position="469"/>
    </location>
</feature>
<keyword evidence="9" id="KW-0694">RNA-binding</keyword>
<evidence type="ECO:0000256" key="12">
    <source>
        <dbReference type="ARBA" id="ARBA00023242"/>
    </source>
</evidence>
<dbReference type="Proteomes" id="UP000250235">
    <property type="component" value="Unassembled WGS sequence"/>
</dbReference>
<keyword evidence="6" id="KW-0507">mRNA processing</keyword>
<reference evidence="15 16" key="1">
    <citation type="journal article" date="2015" name="Proc. Natl. Acad. Sci. U.S.A.">
        <title>The resurrection genome of Boea hygrometrica: A blueprint for survival of dehydration.</title>
        <authorList>
            <person name="Xiao L."/>
            <person name="Yang G."/>
            <person name="Zhang L."/>
            <person name="Yang X."/>
            <person name="Zhao S."/>
            <person name="Ji Z."/>
            <person name="Zhou Q."/>
            <person name="Hu M."/>
            <person name="Wang Y."/>
            <person name="Chen M."/>
            <person name="Xu Y."/>
            <person name="Jin H."/>
            <person name="Xiao X."/>
            <person name="Hu G."/>
            <person name="Bao F."/>
            <person name="Hu Y."/>
            <person name="Wan P."/>
            <person name="Li L."/>
            <person name="Deng X."/>
            <person name="Kuang T."/>
            <person name="Xiang C."/>
            <person name="Zhu J.K."/>
            <person name="Oliver M.J."/>
            <person name="He Y."/>
        </authorList>
    </citation>
    <scope>NUCLEOTIDE SEQUENCE [LARGE SCALE GENOMIC DNA]</scope>
    <source>
        <strain evidence="16">cv. XS01</strain>
    </source>
</reference>
<dbReference type="GO" id="GO:0006397">
    <property type="term" value="P:mRNA processing"/>
    <property type="evidence" value="ECO:0007669"/>
    <property type="project" value="UniProtKB-KW"/>
</dbReference>
<evidence type="ECO:0000256" key="13">
    <source>
        <dbReference type="SAM" id="MobiDB-lite"/>
    </source>
</evidence>
<feature type="compositionally biased region" description="Basic residues" evidence="13">
    <location>
        <begin position="237"/>
        <end position="248"/>
    </location>
</feature>
<feature type="compositionally biased region" description="Polar residues" evidence="13">
    <location>
        <begin position="276"/>
        <end position="288"/>
    </location>
</feature>
<feature type="compositionally biased region" description="Basic and acidic residues" evidence="13">
    <location>
        <begin position="166"/>
        <end position="196"/>
    </location>
</feature>
<dbReference type="Pfam" id="PF09405">
    <property type="entry name" value="Btz"/>
    <property type="match status" value="1"/>
</dbReference>
<dbReference type="GO" id="GO:0008380">
    <property type="term" value="P:RNA splicing"/>
    <property type="evidence" value="ECO:0007669"/>
    <property type="project" value="UniProtKB-KW"/>
</dbReference>
<evidence type="ECO:0000256" key="4">
    <source>
        <dbReference type="ARBA" id="ARBA00022448"/>
    </source>
</evidence>
<evidence type="ECO:0000256" key="7">
    <source>
        <dbReference type="ARBA" id="ARBA00022816"/>
    </source>
</evidence>
<evidence type="ECO:0000313" key="15">
    <source>
        <dbReference type="EMBL" id="KZV54900.1"/>
    </source>
</evidence>
<comment type="similarity">
    <text evidence="3">Belongs to the CASC3 family.</text>
</comment>
<keyword evidence="7" id="KW-0509">mRNA transport</keyword>
<evidence type="ECO:0000256" key="8">
    <source>
        <dbReference type="ARBA" id="ARBA00022845"/>
    </source>
</evidence>
<evidence type="ECO:0000256" key="2">
    <source>
        <dbReference type="ARBA" id="ARBA00004496"/>
    </source>
</evidence>
<dbReference type="GO" id="GO:0000184">
    <property type="term" value="P:nuclear-transcribed mRNA catabolic process, nonsense-mediated decay"/>
    <property type="evidence" value="ECO:0007669"/>
    <property type="project" value="UniProtKB-KW"/>
</dbReference>
<feature type="region of interest" description="Disordered" evidence="13">
    <location>
        <begin position="382"/>
        <end position="473"/>
    </location>
</feature>
<dbReference type="GO" id="GO:0051028">
    <property type="term" value="P:mRNA transport"/>
    <property type="evidence" value="ECO:0007669"/>
    <property type="project" value="UniProtKB-KW"/>
</dbReference>
<accession>A0A2Z7D720</accession>
<dbReference type="AlphaFoldDB" id="A0A2Z7D720"/>
<keyword evidence="10" id="KW-0866">Nonsense-mediated mRNA decay</keyword>
<evidence type="ECO:0000256" key="3">
    <source>
        <dbReference type="ARBA" id="ARBA00009548"/>
    </source>
</evidence>
<feature type="compositionally biased region" description="Polar residues" evidence="13">
    <location>
        <begin position="411"/>
        <end position="439"/>
    </location>
</feature>
<evidence type="ECO:0000256" key="1">
    <source>
        <dbReference type="ARBA" id="ARBA00004123"/>
    </source>
</evidence>
<keyword evidence="11" id="KW-0508">mRNA splicing</keyword>